<dbReference type="Proteomes" id="UP000239504">
    <property type="component" value="Unassembled WGS sequence"/>
</dbReference>
<proteinExistence type="predicted"/>
<evidence type="ECO:0000313" key="1">
    <source>
        <dbReference type="EMBL" id="PQA86850.1"/>
    </source>
</evidence>
<name>A0A2S7K2W7_9PROT</name>
<reference evidence="1 2" key="1">
    <citation type="submission" date="2017-12" db="EMBL/GenBank/DDBJ databases">
        <authorList>
            <person name="Hurst M.R.H."/>
        </authorList>
    </citation>
    <scope>NUCLEOTIDE SEQUENCE [LARGE SCALE GENOMIC DNA]</scope>
    <source>
        <strain evidence="1 2">SY-3-19</strain>
    </source>
</reference>
<dbReference type="Pfam" id="PF11059">
    <property type="entry name" value="DUF2860"/>
    <property type="match status" value="1"/>
</dbReference>
<evidence type="ECO:0000313" key="2">
    <source>
        <dbReference type="Proteomes" id="UP000239504"/>
    </source>
</evidence>
<comment type="caution">
    <text evidence="1">The sequence shown here is derived from an EMBL/GenBank/DDBJ whole genome shotgun (WGS) entry which is preliminary data.</text>
</comment>
<gene>
    <name evidence="1" type="ORF">CW354_15335</name>
</gene>
<dbReference type="Pfam" id="PF14559">
    <property type="entry name" value="TPR_19"/>
    <property type="match status" value="1"/>
</dbReference>
<sequence length="546" mass="61203">MRRLTASFYNNFSVQPNRKRLRRKGARRIVAIKNGLQRLYEDKRRAVCMTGIWERIAVRCNMRAHAHQGDFMVKWSACRASGALVAGTLCLLGPALAQEPEESAREAADQGLMDVQRRAEESDTAREAAIPFEQILRAPEDIRLNIAYARQQIAAGDLKEAGATLERILLINPDLYDVRVLYGFVLYRLGLYDRARYELELALESGLLPSALAAEAEAYLNRIKYEQRRTRGSLTVTAGVDYDSNRNQAPSSGMLQFAIPNDPVNPTAYLEAIVPANQRNGDAAYVFSAQGRLLHDLGSQEGHMLHADVGYYRSDKVEVDTLDLDAATVAAGGTFYSGKWSFTPTARGSFYWLGGDDYLSSWGGEVRTAYRWNPKITSYGAVRVEDEKFRATSNFGAAYLRSGKRIGLRGGTKWRFSPTQAVQVEGLYMIKDGEVAFESYDRYGANVQHSWLLGRGAFSLIGLWAEKSEYDGNDPFIGPTVRDEWLYRARATLGVPFSFFFPKAPEGVKDINLIAQYEYETVDSNILNFDYKAHKAALLLSKRIAF</sequence>
<dbReference type="InterPro" id="IPR011990">
    <property type="entry name" value="TPR-like_helical_dom_sf"/>
</dbReference>
<dbReference type="Gene3D" id="1.25.40.10">
    <property type="entry name" value="Tetratricopeptide repeat domain"/>
    <property type="match status" value="1"/>
</dbReference>
<protein>
    <recommendedName>
        <fullName evidence="3">DUF560 domain-containing protein</fullName>
    </recommendedName>
</protein>
<accession>A0A2S7K2W7</accession>
<dbReference type="SUPFAM" id="SSF48452">
    <property type="entry name" value="TPR-like"/>
    <property type="match status" value="1"/>
</dbReference>
<dbReference type="AlphaFoldDB" id="A0A2S7K2W7"/>
<organism evidence="1 2">
    <name type="scientific">Hyphococcus luteus</name>
    <dbReference type="NCBI Taxonomy" id="2058213"/>
    <lineage>
        <taxon>Bacteria</taxon>
        <taxon>Pseudomonadati</taxon>
        <taxon>Pseudomonadota</taxon>
        <taxon>Alphaproteobacteria</taxon>
        <taxon>Parvularculales</taxon>
        <taxon>Parvularculaceae</taxon>
        <taxon>Hyphococcus</taxon>
    </lineage>
</organism>
<evidence type="ECO:0008006" key="3">
    <source>
        <dbReference type="Google" id="ProtNLM"/>
    </source>
</evidence>
<dbReference type="InterPro" id="IPR016896">
    <property type="entry name" value="DUF2860"/>
</dbReference>
<dbReference type="EMBL" id="PJCH01000011">
    <property type="protein sequence ID" value="PQA86850.1"/>
    <property type="molecule type" value="Genomic_DNA"/>
</dbReference>
<keyword evidence="2" id="KW-1185">Reference proteome</keyword>